<comment type="caution">
    <text evidence="1">The sequence shown here is derived from an EMBL/GenBank/DDBJ whole genome shotgun (WGS) entry which is preliminary data.</text>
</comment>
<dbReference type="EMBL" id="CACRXK020019258">
    <property type="protein sequence ID" value="CAB4033452.1"/>
    <property type="molecule type" value="Genomic_DNA"/>
</dbReference>
<proteinExistence type="predicted"/>
<protein>
    <submittedName>
        <fullName evidence="1">Uncharacterized protein</fullName>
    </submittedName>
</protein>
<gene>
    <name evidence="1" type="ORF">PACLA_8A002817</name>
</gene>
<keyword evidence="2" id="KW-1185">Reference proteome</keyword>
<sequence length="102" mass="11929">MFNLCLIYNVQHQLEEKGYKGYTLKEVINIKKLCYKYKQEKAKRSGNGACKKWKFFYDIDLLLTTRHTMSTPVIVVDTLAEDKCEMDNGQVEELDNRSDPSI</sequence>
<name>A0A6S7L5P7_PARCT</name>
<reference evidence="1" key="1">
    <citation type="submission" date="2020-04" db="EMBL/GenBank/DDBJ databases">
        <authorList>
            <person name="Alioto T."/>
            <person name="Alioto T."/>
            <person name="Gomez Garrido J."/>
        </authorList>
    </citation>
    <scope>NUCLEOTIDE SEQUENCE</scope>
    <source>
        <strain evidence="1">A484AB</strain>
    </source>
</reference>
<dbReference type="Proteomes" id="UP001152795">
    <property type="component" value="Unassembled WGS sequence"/>
</dbReference>
<evidence type="ECO:0000313" key="2">
    <source>
        <dbReference type="Proteomes" id="UP001152795"/>
    </source>
</evidence>
<organism evidence="1 2">
    <name type="scientific">Paramuricea clavata</name>
    <name type="common">Red gorgonian</name>
    <name type="synonym">Violescent sea-whip</name>
    <dbReference type="NCBI Taxonomy" id="317549"/>
    <lineage>
        <taxon>Eukaryota</taxon>
        <taxon>Metazoa</taxon>
        <taxon>Cnidaria</taxon>
        <taxon>Anthozoa</taxon>
        <taxon>Octocorallia</taxon>
        <taxon>Malacalcyonacea</taxon>
        <taxon>Plexauridae</taxon>
        <taxon>Paramuricea</taxon>
    </lineage>
</organism>
<accession>A0A6S7L5P7</accession>
<dbReference type="AlphaFoldDB" id="A0A6S7L5P7"/>
<evidence type="ECO:0000313" key="1">
    <source>
        <dbReference type="EMBL" id="CAB4033452.1"/>
    </source>
</evidence>